<evidence type="ECO:0000313" key="2">
    <source>
        <dbReference type="EMBL" id="MEQ2554353.1"/>
    </source>
</evidence>
<evidence type="ECO:0000259" key="1">
    <source>
        <dbReference type="Pfam" id="PF13518"/>
    </source>
</evidence>
<name>A0ABV1H3U8_9FIRM</name>
<gene>
    <name evidence="2" type="ORF">WMO37_04880</name>
</gene>
<accession>A0ABV1H3U8</accession>
<dbReference type="Proteomes" id="UP001546774">
    <property type="component" value="Unassembled WGS sequence"/>
</dbReference>
<dbReference type="InterPro" id="IPR055247">
    <property type="entry name" value="InsJ-like_HTH"/>
</dbReference>
<organism evidence="2 3">
    <name type="scientific">Lachnospira intestinalis</name>
    <dbReference type="NCBI Taxonomy" id="3133158"/>
    <lineage>
        <taxon>Bacteria</taxon>
        <taxon>Bacillati</taxon>
        <taxon>Bacillota</taxon>
        <taxon>Clostridia</taxon>
        <taxon>Lachnospirales</taxon>
        <taxon>Lachnospiraceae</taxon>
        <taxon>Lachnospira</taxon>
    </lineage>
</organism>
<dbReference type="InterPro" id="IPR010921">
    <property type="entry name" value="Trp_repressor/repl_initiator"/>
</dbReference>
<protein>
    <submittedName>
        <fullName evidence="2">Helix-turn-helix domain-containing protein</fullName>
    </submittedName>
</protein>
<dbReference type="InterPro" id="IPR036388">
    <property type="entry name" value="WH-like_DNA-bd_sf"/>
</dbReference>
<dbReference type="SUPFAM" id="SSF48295">
    <property type="entry name" value="TrpR-like"/>
    <property type="match status" value="1"/>
</dbReference>
<reference evidence="2" key="1">
    <citation type="submission" date="2024-03" db="EMBL/GenBank/DDBJ databases">
        <title>Human intestinal bacterial collection.</title>
        <authorList>
            <person name="Pauvert C."/>
            <person name="Hitch T.C.A."/>
            <person name="Clavel T."/>
        </authorList>
    </citation>
    <scope>NUCLEOTIDE SEQUENCE [LARGE SCALE GENOMIC DNA]</scope>
    <source>
        <strain evidence="2">CLA-AA-H89B</strain>
    </source>
</reference>
<keyword evidence="3" id="KW-1185">Reference proteome</keyword>
<dbReference type="Pfam" id="PF13518">
    <property type="entry name" value="HTH_28"/>
    <property type="match status" value="1"/>
</dbReference>
<proteinExistence type="predicted"/>
<sequence>MSRKSKIDPIIKVKIVEQYLAGEIGLNQASKKLGVACQSIRKWISIYRCNEPAGLLNQPKNKRACEF</sequence>
<feature type="domain" description="Insertion element IS150 protein InsJ-like helix-turn-helix" evidence="1">
    <location>
        <begin position="12"/>
        <end position="63"/>
    </location>
</feature>
<evidence type="ECO:0000313" key="3">
    <source>
        <dbReference type="Proteomes" id="UP001546774"/>
    </source>
</evidence>
<comment type="caution">
    <text evidence="2">The sequence shown here is derived from an EMBL/GenBank/DDBJ whole genome shotgun (WGS) entry which is preliminary data.</text>
</comment>
<dbReference type="Gene3D" id="1.10.10.10">
    <property type="entry name" value="Winged helix-like DNA-binding domain superfamily/Winged helix DNA-binding domain"/>
    <property type="match status" value="1"/>
</dbReference>
<dbReference type="EMBL" id="JBBMFS010000003">
    <property type="protein sequence ID" value="MEQ2554353.1"/>
    <property type="molecule type" value="Genomic_DNA"/>
</dbReference>